<name>A0AAE1A2X6_9GAST</name>
<keyword evidence="2" id="KW-1185">Reference proteome</keyword>
<dbReference type="EMBL" id="JAWDGP010002758">
    <property type="protein sequence ID" value="KAK3780115.1"/>
    <property type="molecule type" value="Genomic_DNA"/>
</dbReference>
<evidence type="ECO:0000313" key="1">
    <source>
        <dbReference type="EMBL" id="KAK3780115.1"/>
    </source>
</evidence>
<dbReference type="AlphaFoldDB" id="A0AAE1A2X6"/>
<sequence length="154" mass="18216">MTNKERLAVNIVERDMLKKFLHKPSAVLYRRVYNCPLGPADETKLISTDSLRPVHTMHGVHVQMRQNSSPQILFDPYPQCMAFMYRWDRTHLHRFTSTRTHNAWRSRTDETKLISTDSLRPAHTMHGVHVQMRQNSSPQVHFDPHTQCMAFMYR</sequence>
<proteinExistence type="predicted"/>
<dbReference type="Proteomes" id="UP001283361">
    <property type="component" value="Unassembled WGS sequence"/>
</dbReference>
<gene>
    <name evidence="1" type="ORF">RRG08_051593</name>
</gene>
<evidence type="ECO:0000313" key="2">
    <source>
        <dbReference type="Proteomes" id="UP001283361"/>
    </source>
</evidence>
<protein>
    <submittedName>
        <fullName evidence="1">Uncharacterized protein</fullName>
    </submittedName>
</protein>
<comment type="caution">
    <text evidence="1">The sequence shown here is derived from an EMBL/GenBank/DDBJ whole genome shotgun (WGS) entry which is preliminary data.</text>
</comment>
<accession>A0AAE1A2X6</accession>
<reference evidence="1" key="1">
    <citation type="journal article" date="2023" name="G3 (Bethesda)">
        <title>A reference genome for the long-term kleptoplast-retaining sea slug Elysia crispata morphotype clarki.</title>
        <authorList>
            <person name="Eastman K.E."/>
            <person name="Pendleton A.L."/>
            <person name="Shaikh M.A."/>
            <person name="Suttiyut T."/>
            <person name="Ogas R."/>
            <person name="Tomko P."/>
            <person name="Gavelis G."/>
            <person name="Widhalm J.R."/>
            <person name="Wisecaver J.H."/>
        </authorList>
    </citation>
    <scope>NUCLEOTIDE SEQUENCE</scope>
    <source>
        <strain evidence="1">ECLA1</strain>
    </source>
</reference>
<organism evidence="1 2">
    <name type="scientific">Elysia crispata</name>
    <name type="common">lettuce slug</name>
    <dbReference type="NCBI Taxonomy" id="231223"/>
    <lineage>
        <taxon>Eukaryota</taxon>
        <taxon>Metazoa</taxon>
        <taxon>Spiralia</taxon>
        <taxon>Lophotrochozoa</taxon>
        <taxon>Mollusca</taxon>
        <taxon>Gastropoda</taxon>
        <taxon>Heterobranchia</taxon>
        <taxon>Euthyneura</taxon>
        <taxon>Panpulmonata</taxon>
        <taxon>Sacoglossa</taxon>
        <taxon>Placobranchoidea</taxon>
        <taxon>Plakobranchidae</taxon>
        <taxon>Elysia</taxon>
    </lineage>
</organism>